<dbReference type="EMBL" id="CP134537">
    <property type="protein sequence ID" value="WNH10454.1"/>
    <property type="molecule type" value="Genomic_DNA"/>
</dbReference>
<reference evidence="2 3" key="1">
    <citation type="submission" date="2023-09" db="EMBL/GenBank/DDBJ databases">
        <title>Thalassobella suaedae gen. nov., sp. nov., a marine bacterium of the family Flavobacteriaceae isolated from a halophyte Suaeda japonica.</title>
        <authorList>
            <person name="Lee S.Y."/>
            <person name="Hwang C.Y."/>
        </authorList>
    </citation>
    <scope>NUCLEOTIDE SEQUENCE [LARGE SCALE GENOMIC DNA]</scope>
    <source>
        <strain evidence="2 3">HL-DH14</strain>
    </source>
</reference>
<dbReference type="InterPro" id="IPR036761">
    <property type="entry name" value="TTHA0802/YceI-like_sf"/>
</dbReference>
<dbReference type="Proteomes" id="UP001302806">
    <property type="component" value="Chromosome"/>
</dbReference>
<name>A0ABY9XXV0_9FLAO</name>
<proteinExistence type="predicted"/>
<feature type="domain" description="Lipid/polyisoprenoid-binding YceI-like" evidence="1">
    <location>
        <begin position="76"/>
        <end position="188"/>
    </location>
</feature>
<protein>
    <recommendedName>
        <fullName evidence="1">Lipid/polyisoprenoid-binding YceI-like domain-containing protein</fullName>
    </recommendedName>
</protein>
<evidence type="ECO:0000259" key="1">
    <source>
        <dbReference type="Pfam" id="PF04264"/>
    </source>
</evidence>
<evidence type="ECO:0000313" key="3">
    <source>
        <dbReference type="Proteomes" id="UP001302806"/>
    </source>
</evidence>
<dbReference type="SUPFAM" id="SSF101874">
    <property type="entry name" value="YceI-like"/>
    <property type="match status" value="1"/>
</dbReference>
<gene>
    <name evidence="2" type="ORF">RHP51_07305</name>
</gene>
<dbReference type="RefSeq" id="WP_415866717.1">
    <property type="nucleotide sequence ID" value="NZ_CP134537.1"/>
</dbReference>
<sequence>MKKSIIFISAIFLLSFTTKKLVTNTSILIVPESTLIVKGKTNVNKFDCIYNIQKIKNPIPVFFEMKENKMVFENTELVLENDCFDCGNKMINKDFQDLLKSKTHPDIFLKLKELEKLSENDSVYHANLELEIAGKTKDYQIAVVLEQEKDLIVKGILLLNICDFNIEPPKKFLGIITVNEIIEINFQLLITES</sequence>
<accession>A0ABY9XXV0</accession>
<dbReference type="Pfam" id="PF04264">
    <property type="entry name" value="YceI"/>
    <property type="match status" value="1"/>
</dbReference>
<dbReference type="InterPro" id="IPR007372">
    <property type="entry name" value="Lipid/polyisoprenoid-bd_YceI"/>
</dbReference>
<organism evidence="2 3">
    <name type="scientific">Thalassobellus suaedae</name>
    <dbReference type="NCBI Taxonomy" id="3074124"/>
    <lineage>
        <taxon>Bacteria</taxon>
        <taxon>Pseudomonadati</taxon>
        <taxon>Bacteroidota</taxon>
        <taxon>Flavobacteriia</taxon>
        <taxon>Flavobacteriales</taxon>
        <taxon>Flavobacteriaceae</taxon>
        <taxon>Thalassobellus</taxon>
    </lineage>
</organism>
<dbReference type="Gene3D" id="2.40.128.110">
    <property type="entry name" value="Lipid/polyisoprenoid-binding, YceI-like"/>
    <property type="match status" value="1"/>
</dbReference>
<evidence type="ECO:0000313" key="2">
    <source>
        <dbReference type="EMBL" id="WNH10454.1"/>
    </source>
</evidence>